<reference evidence="1 3" key="1">
    <citation type="submission" date="2013-11" db="EMBL/GenBank/DDBJ databases">
        <title>The Genome Sequence of Phytophthora parasitica CJ05E6.</title>
        <authorList>
            <consortium name="The Broad Institute Genomics Platform"/>
            <person name="Russ C."/>
            <person name="Tyler B."/>
            <person name="Panabieres F."/>
            <person name="Shan W."/>
            <person name="Tripathy S."/>
            <person name="Grunwald N."/>
            <person name="Machado M."/>
            <person name="Johnson C.S."/>
            <person name="Arredondo F."/>
            <person name="Hong C."/>
            <person name="Coffey M."/>
            <person name="Young S.K."/>
            <person name="Zeng Q."/>
            <person name="Gargeya S."/>
            <person name="Fitzgerald M."/>
            <person name="Abouelleil A."/>
            <person name="Alvarado L."/>
            <person name="Chapman S.B."/>
            <person name="Gainer-Dewar J."/>
            <person name="Goldberg J."/>
            <person name="Griggs A."/>
            <person name="Gujja S."/>
            <person name="Hansen M."/>
            <person name="Howarth C."/>
            <person name="Imamovic A."/>
            <person name="Ireland A."/>
            <person name="Larimer J."/>
            <person name="McCowan C."/>
            <person name="Murphy C."/>
            <person name="Pearson M."/>
            <person name="Poon T.W."/>
            <person name="Priest M."/>
            <person name="Roberts A."/>
            <person name="Saif S."/>
            <person name="Shea T."/>
            <person name="Sykes S."/>
            <person name="Wortman J."/>
            <person name="Nusbaum C."/>
            <person name="Birren B."/>
        </authorList>
    </citation>
    <scope>NUCLEOTIDE SEQUENCE [LARGE SCALE GENOMIC DNA]</scope>
    <source>
        <strain evidence="1 3">CJ05E6</strain>
    </source>
</reference>
<proteinExistence type="predicted"/>
<dbReference type="Proteomes" id="UP000053864">
    <property type="component" value="Unassembled WGS sequence"/>
</dbReference>
<protein>
    <submittedName>
        <fullName evidence="2">Uncharacterized protein</fullName>
    </submittedName>
</protein>
<evidence type="ECO:0000313" key="1">
    <source>
        <dbReference type="EMBL" id="ETL48830.1"/>
    </source>
</evidence>
<evidence type="ECO:0000313" key="3">
    <source>
        <dbReference type="Proteomes" id="UP000053864"/>
    </source>
</evidence>
<dbReference type="EMBL" id="KI670779">
    <property type="protein sequence ID" value="ETL48830.1"/>
    <property type="molecule type" value="Genomic_DNA"/>
</dbReference>
<dbReference type="AlphaFoldDB" id="W2P291"/>
<reference evidence="2" key="2">
    <citation type="submission" date="2013-11" db="EMBL/GenBank/DDBJ databases">
        <title>The Genome Sequence of Phytophthora parasitica IAC_01/95.</title>
        <authorList>
            <consortium name="The Broad Institute Genomics Platform"/>
            <person name="Russ C."/>
            <person name="Tyler B."/>
            <person name="Panabieres F."/>
            <person name="Shan W."/>
            <person name="Tripathy S."/>
            <person name="Grunwald N."/>
            <person name="Machado M."/>
            <person name="Johnson C.S."/>
            <person name="Arredondo F."/>
            <person name="Hong C."/>
            <person name="Coffey M."/>
            <person name="Young S.K."/>
            <person name="Zeng Q."/>
            <person name="Gargeya S."/>
            <person name="Fitzgerald M."/>
            <person name="Abouelleil A."/>
            <person name="Alvarado L."/>
            <person name="Chapman S.B."/>
            <person name="Gainer-Dewar J."/>
            <person name="Goldberg J."/>
            <person name="Griggs A."/>
            <person name="Gujja S."/>
            <person name="Hansen M."/>
            <person name="Howarth C."/>
            <person name="Imamovic A."/>
            <person name="Ireland A."/>
            <person name="Larimer J."/>
            <person name="McCowan C."/>
            <person name="Murphy C."/>
            <person name="Pearson M."/>
            <person name="Poon T.W."/>
            <person name="Priest M."/>
            <person name="Roberts A."/>
            <person name="Saif S."/>
            <person name="Shea T."/>
            <person name="Sykes S."/>
            <person name="Wortman J."/>
            <person name="Nusbaum C."/>
            <person name="Birren B."/>
        </authorList>
    </citation>
    <scope>NUCLEOTIDE SEQUENCE [LARGE SCALE GENOMIC DNA]</scope>
    <source>
        <strain evidence="2">IAC_01/95</strain>
    </source>
</reference>
<dbReference type="EMBL" id="KI690806">
    <property type="protein sequence ID" value="ETM55127.1"/>
    <property type="molecule type" value="Genomic_DNA"/>
</dbReference>
<accession>W2P291</accession>
<gene>
    <name evidence="2" type="ORF">L914_01614</name>
    <name evidence="1" type="ORF">L916_01598</name>
</gene>
<organism evidence="2">
    <name type="scientific">Phytophthora nicotianae</name>
    <name type="common">Potato buckeye rot agent</name>
    <name type="synonym">Phytophthora parasitica</name>
    <dbReference type="NCBI Taxonomy" id="4792"/>
    <lineage>
        <taxon>Eukaryota</taxon>
        <taxon>Sar</taxon>
        <taxon>Stramenopiles</taxon>
        <taxon>Oomycota</taxon>
        <taxon>Peronosporomycetes</taxon>
        <taxon>Peronosporales</taxon>
        <taxon>Peronosporaceae</taxon>
        <taxon>Phytophthora</taxon>
    </lineage>
</organism>
<dbReference type="Proteomes" id="UP000054532">
    <property type="component" value="Unassembled WGS sequence"/>
</dbReference>
<name>W2P291_PHYNI</name>
<evidence type="ECO:0000313" key="2">
    <source>
        <dbReference type="EMBL" id="ETM55127.1"/>
    </source>
</evidence>
<sequence>MSSSDAYTQPILSILHTNARLQDILDSFLKLTCVVAKSDDDKFNS</sequence>